<feature type="domain" description="Matrin-type" evidence="8">
    <location>
        <begin position="391"/>
        <end position="422"/>
    </location>
</feature>
<comment type="subcellular location">
    <subcellularLocation>
        <location evidence="1">Nucleus</location>
    </subcellularLocation>
</comment>
<dbReference type="Pfam" id="PF12108">
    <property type="entry name" value="SF3a60_bindingd"/>
    <property type="match status" value="1"/>
</dbReference>
<name>A0A9P6U4E8_9FUNG</name>
<dbReference type="Pfam" id="PF16837">
    <property type="entry name" value="SF3A3"/>
    <property type="match status" value="1"/>
</dbReference>
<evidence type="ECO:0000256" key="4">
    <source>
        <dbReference type="ARBA" id="ARBA00022723"/>
    </source>
</evidence>
<evidence type="ECO:0000256" key="5">
    <source>
        <dbReference type="ARBA" id="ARBA00022771"/>
    </source>
</evidence>
<keyword evidence="10" id="KW-1185">Reference proteome</keyword>
<evidence type="ECO:0000313" key="10">
    <source>
        <dbReference type="Proteomes" id="UP000726737"/>
    </source>
</evidence>
<comment type="similarity">
    <text evidence="2">Belongs to the SF3A3 family.</text>
</comment>
<evidence type="ECO:0000256" key="3">
    <source>
        <dbReference type="ARBA" id="ARBA00022553"/>
    </source>
</evidence>
<dbReference type="Proteomes" id="UP000726737">
    <property type="component" value="Unassembled WGS sequence"/>
</dbReference>
<dbReference type="PANTHER" id="PTHR12786:SF2">
    <property type="entry name" value="SPLICING FACTOR 3A SUBUNIT 3"/>
    <property type="match status" value="1"/>
</dbReference>
<keyword evidence="7" id="KW-0539">Nucleus</keyword>
<keyword evidence="6" id="KW-0862">Zinc</keyword>
<dbReference type="OrthoDB" id="2160351at2759"/>
<reference evidence="9" key="1">
    <citation type="journal article" date="2020" name="Fungal Divers.">
        <title>Resolving the Mortierellaceae phylogeny through synthesis of multi-gene phylogenetics and phylogenomics.</title>
        <authorList>
            <person name="Vandepol N."/>
            <person name="Liber J."/>
            <person name="Desiro A."/>
            <person name="Na H."/>
            <person name="Kennedy M."/>
            <person name="Barry K."/>
            <person name="Grigoriev I.V."/>
            <person name="Miller A.N."/>
            <person name="O'Donnell K."/>
            <person name="Stajich J.E."/>
            <person name="Bonito G."/>
        </authorList>
    </citation>
    <scope>NUCLEOTIDE SEQUENCE</scope>
    <source>
        <strain evidence="9">KOD948</strain>
    </source>
</reference>
<evidence type="ECO:0000256" key="1">
    <source>
        <dbReference type="ARBA" id="ARBA00004123"/>
    </source>
</evidence>
<dbReference type="InterPro" id="IPR024598">
    <property type="entry name" value="SF3a60/Prp9_C"/>
</dbReference>
<dbReference type="PROSITE" id="PS50171">
    <property type="entry name" value="ZF_MATRIN"/>
    <property type="match status" value="1"/>
</dbReference>
<accession>A0A9P6U4E8</accession>
<dbReference type="InterPro" id="IPR031774">
    <property type="entry name" value="SF3A3_dom"/>
</dbReference>
<proteinExistence type="inferred from homology"/>
<dbReference type="SUPFAM" id="SSF57667">
    <property type="entry name" value="beta-beta-alpha zinc fingers"/>
    <property type="match status" value="1"/>
</dbReference>
<dbReference type="InterPro" id="IPR003604">
    <property type="entry name" value="Matrin/U1-like-C_Znf_C2H2"/>
</dbReference>
<evidence type="ECO:0000313" key="9">
    <source>
        <dbReference type="EMBL" id="KAG0259159.1"/>
    </source>
</evidence>
<dbReference type="SMART" id="SM00355">
    <property type="entry name" value="ZnF_C2H2"/>
    <property type="match status" value="2"/>
</dbReference>
<keyword evidence="4" id="KW-0479">Metal-binding</keyword>
<dbReference type="EMBL" id="JAAAJA010000195">
    <property type="protein sequence ID" value="KAG0259159.1"/>
    <property type="molecule type" value="Genomic_DNA"/>
</dbReference>
<keyword evidence="5" id="KW-0863">Zinc-finger</keyword>
<comment type="caution">
    <text evidence="9">The sequence shown here is derived from an EMBL/GenBank/DDBJ whole genome shotgun (WGS) entry which is preliminary data.</text>
</comment>
<dbReference type="GO" id="GO:0008270">
    <property type="term" value="F:zinc ion binding"/>
    <property type="evidence" value="ECO:0007669"/>
    <property type="project" value="UniProtKB-KW"/>
</dbReference>
<dbReference type="SMART" id="SM00451">
    <property type="entry name" value="ZnF_U1"/>
    <property type="match status" value="1"/>
</dbReference>
<dbReference type="AlphaFoldDB" id="A0A9P6U4E8"/>
<dbReference type="PANTHER" id="PTHR12786">
    <property type="entry name" value="SPLICING FACTOR SF3A-RELATED"/>
    <property type="match status" value="1"/>
</dbReference>
<dbReference type="InterPro" id="IPR022755">
    <property type="entry name" value="Znf_C2H2_jaz"/>
</dbReference>
<evidence type="ECO:0000256" key="2">
    <source>
        <dbReference type="ARBA" id="ARBA00008776"/>
    </source>
</evidence>
<dbReference type="InterPro" id="IPR000690">
    <property type="entry name" value="Matrin/U1-C_Znf_C2H2"/>
</dbReference>
<dbReference type="GO" id="GO:0000398">
    <property type="term" value="P:mRNA splicing, via spliceosome"/>
    <property type="evidence" value="ECO:0007669"/>
    <property type="project" value="InterPro"/>
</dbReference>
<evidence type="ECO:0000256" key="7">
    <source>
        <dbReference type="ARBA" id="ARBA00023242"/>
    </source>
</evidence>
<evidence type="ECO:0000256" key="6">
    <source>
        <dbReference type="ARBA" id="ARBA00022833"/>
    </source>
</evidence>
<protein>
    <recommendedName>
        <fullName evidence="8">Matrin-type domain-containing protein</fullName>
    </recommendedName>
</protein>
<dbReference type="InterPro" id="IPR036236">
    <property type="entry name" value="Znf_C2H2_sf"/>
</dbReference>
<dbReference type="InterPro" id="IPR021966">
    <property type="entry name" value="SF3a60_bindingd"/>
</dbReference>
<dbReference type="PROSITE" id="PS00028">
    <property type="entry name" value="ZINC_FINGER_C2H2_1"/>
    <property type="match status" value="1"/>
</dbReference>
<keyword evidence="3" id="KW-0597">Phosphoprotein</keyword>
<dbReference type="Pfam" id="PF11931">
    <property type="entry name" value="SF3a60_Prp9_C"/>
    <property type="match status" value="1"/>
</dbReference>
<gene>
    <name evidence="9" type="ORF">BG011_002819</name>
</gene>
<dbReference type="GO" id="GO:0005681">
    <property type="term" value="C:spliceosomal complex"/>
    <property type="evidence" value="ECO:0007669"/>
    <property type="project" value="InterPro"/>
</dbReference>
<evidence type="ECO:0000259" key="8">
    <source>
        <dbReference type="PROSITE" id="PS50171"/>
    </source>
</evidence>
<dbReference type="Pfam" id="PF12171">
    <property type="entry name" value="zf-C2H2_jaz"/>
    <property type="match status" value="1"/>
</dbReference>
<dbReference type="GO" id="GO:0003723">
    <property type="term" value="F:RNA binding"/>
    <property type="evidence" value="ECO:0007669"/>
    <property type="project" value="InterPro"/>
</dbReference>
<dbReference type="Gene3D" id="3.30.160.60">
    <property type="entry name" value="Classic Zinc Finger"/>
    <property type="match status" value="1"/>
</dbReference>
<dbReference type="InterPro" id="IPR013087">
    <property type="entry name" value="Znf_C2H2_type"/>
</dbReference>
<sequence length="485" mass="56995">MDSVLDTQRRLHEEIDRLEQAIVDQFMLNPKTHKERLLQEHTVDGYLDRISARNKDLQALYNDEDESRKKEMDAISGANEFGEFYNRLKKIKDYHRKYPNEAVEPMELEFMDQQPTETKMAALDDMFSGEESGGRYLDLHEVHEQYMNLKSLKRTNYLSYLSEFTLFGEIERKDKDANYQKYLDSLYKYLEGFLKRVKPLSNMGEIRSDARQEFDKKWKEGTLVGWPKVEEEEPPSTDLFCIACKKQFAKETVYKEHLKGNKHKKAAERLARETSNGSAPKDLENVAEVQSKVLAQKTKPEQDMAWTEFLIQKLAEILKQQIEDTKENVERRQTLTGRERDLELETDQIELEESDSEDEEKVYNPLKLPLGWDGKPIPYWLYKLHGLGVEYSCEICGNYVYKGRKAFDKHFQEWRHAHGMRCLGIPNTRQFHEIVGIEDALALWKKIKGTKPEGSKKDQVEEFEDSEGNVFNKKTYEDLKRQGLI</sequence>
<organism evidence="9 10">
    <name type="scientific">Mortierella polycephala</name>
    <dbReference type="NCBI Taxonomy" id="41804"/>
    <lineage>
        <taxon>Eukaryota</taxon>
        <taxon>Fungi</taxon>
        <taxon>Fungi incertae sedis</taxon>
        <taxon>Mucoromycota</taxon>
        <taxon>Mortierellomycotina</taxon>
        <taxon>Mortierellomycetes</taxon>
        <taxon>Mortierellales</taxon>
        <taxon>Mortierellaceae</taxon>
        <taxon>Mortierella</taxon>
    </lineage>
</organism>
<dbReference type="InterPro" id="IPR051421">
    <property type="entry name" value="RNA_Proc_DNA_Dmg_Regulator"/>
</dbReference>